<dbReference type="Proteomes" id="UP000636755">
    <property type="component" value="Unassembled WGS sequence"/>
</dbReference>
<evidence type="ECO:0000313" key="2">
    <source>
        <dbReference type="Proteomes" id="UP000636755"/>
    </source>
</evidence>
<evidence type="ECO:0000313" key="1">
    <source>
        <dbReference type="EMBL" id="MBC5729076.1"/>
    </source>
</evidence>
<dbReference type="EMBL" id="JACOPS010000006">
    <property type="protein sequence ID" value="MBC5729076.1"/>
    <property type="molecule type" value="Genomic_DNA"/>
</dbReference>
<proteinExistence type="predicted"/>
<protein>
    <submittedName>
        <fullName evidence="1">Inorganic pyrophosphatase</fullName>
    </submittedName>
</protein>
<organism evidence="1 2">
    <name type="scientific">Ruminococcus intestinalis</name>
    <dbReference type="NCBI Taxonomy" id="2763066"/>
    <lineage>
        <taxon>Bacteria</taxon>
        <taxon>Bacillati</taxon>
        <taxon>Bacillota</taxon>
        <taxon>Clostridia</taxon>
        <taxon>Eubacteriales</taxon>
        <taxon>Oscillospiraceae</taxon>
        <taxon>Ruminococcus</taxon>
    </lineage>
</organism>
<name>A0ABR7HNP3_9FIRM</name>
<comment type="caution">
    <text evidence="1">The sequence shown here is derived from an EMBL/GenBank/DDBJ whole genome shotgun (WGS) entry which is preliminary data.</text>
</comment>
<keyword evidence="2" id="KW-1185">Reference proteome</keyword>
<reference evidence="1 2" key="1">
    <citation type="submission" date="2020-08" db="EMBL/GenBank/DDBJ databases">
        <title>Genome public.</title>
        <authorList>
            <person name="Liu C."/>
            <person name="Sun Q."/>
        </authorList>
    </citation>
    <scope>NUCLEOTIDE SEQUENCE [LARGE SCALE GENOMIC DNA]</scope>
    <source>
        <strain evidence="1 2">NSJ-71</strain>
    </source>
</reference>
<dbReference type="InterPro" id="IPR036649">
    <property type="entry name" value="Pyrophosphatase_sf"/>
</dbReference>
<sequence length="94" mass="11196">MFLKSKICKYIHCPVNYGYVPGVIAPDGEEQNSYILGLNYLLKSFKRKVIVVVHRNDDIEEKWIVTPENISFTKEKIMRQIKFQEKYFDSYIIM</sequence>
<gene>
    <name evidence="1" type="ORF">H8R91_11195</name>
</gene>
<dbReference type="SUPFAM" id="SSF50324">
    <property type="entry name" value="Inorganic pyrophosphatase"/>
    <property type="match status" value="1"/>
</dbReference>
<accession>A0ABR7HNP3</accession>